<name>A0ABS9W826_9PROT</name>
<gene>
    <name evidence="2" type="ORF">MON41_17140</name>
</gene>
<dbReference type="EMBL" id="JALBUU010000028">
    <property type="protein sequence ID" value="MCI0755448.1"/>
    <property type="molecule type" value="Genomic_DNA"/>
</dbReference>
<dbReference type="InterPro" id="IPR018004">
    <property type="entry name" value="KilA/APSES_HTH"/>
</dbReference>
<evidence type="ECO:0000259" key="1">
    <source>
        <dbReference type="SMART" id="SM01252"/>
    </source>
</evidence>
<dbReference type="Proteomes" id="UP001201985">
    <property type="component" value="Unassembled WGS sequence"/>
</dbReference>
<evidence type="ECO:0000313" key="2">
    <source>
        <dbReference type="EMBL" id="MCI0755448.1"/>
    </source>
</evidence>
<organism evidence="2 3">
    <name type="scientific">Teichococcus vastitatis</name>
    <dbReference type="NCBI Taxonomy" id="2307076"/>
    <lineage>
        <taxon>Bacteria</taxon>
        <taxon>Pseudomonadati</taxon>
        <taxon>Pseudomonadota</taxon>
        <taxon>Alphaproteobacteria</taxon>
        <taxon>Acetobacterales</taxon>
        <taxon>Roseomonadaceae</taxon>
        <taxon>Roseomonas</taxon>
    </lineage>
</organism>
<keyword evidence="3" id="KW-1185">Reference proteome</keyword>
<evidence type="ECO:0000313" key="3">
    <source>
        <dbReference type="Proteomes" id="UP001201985"/>
    </source>
</evidence>
<dbReference type="SMART" id="SM01252">
    <property type="entry name" value="KilA-N"/>
    <property type="match status" value="1"/>
</dbReference>
<dbReference type="Pfam" id="PF04383">
    <property type="entry name" value="KilA-N"/>
    <property type="match status" value="1"/>
</dbReference>
<reference evidence="2 3" key="1">
    <citation type="submission" date="2022-03" db="EMBL/GenBank/DDBJ databases">
        <title>Complete genome analysis of Roseomonas KG 17.1 : a prolific producer of plant growth promoters.</title>
        <authorList>
            <person name="Saadouli I."/>
            <person name="Najjari A."/>
            <person name="Mosbah A."/>
            <person name="Ouzari H.I."/>
        </authorList>
    </citation>
    <scope>NUCLEOTIDE SEQUENCE [LARGE SCALE GENOMIC DNA]</scope>
    <source>
        <strain evidence="2 3">KG17-1</strain>
    </source>
</reference>
<protein>
    <submittedName>
        <fullName evidence="2">KilA-N domain-containing protein</fullName>
    </submittedName>
</protein>
<comment type="caution">
    <text evidence="2">The sequence shown here is derived from an EMBL/GenBank/DDBJ whole genome shotgun (WGS) entry which is preliminary data.</text>
</comment>
<dbReference type="RefSeq" id="WP_241793400.1">
    <property type="nucleotide sequence ID" value="NZ_JALBUU010000028.1"/>
</dbReference>
<accession>A0ABS9W826</accession>
<feature type="domain" description="KilA/APSES-type HTH DNA-binding" evidence="1">
    <location>
        <begin position="10"/>
        <end position="124"/>
    </location>
</feature>
<proteinExistence type="predicted"/>
<sequence length="294" mass="32714">MTPTDTLHYQGTTIRLHGAMLNLTDMWKAAGSPGNRRPADWLALDDTQRFRSRANRHLRKCSEPAQFKAGLAGIDLDTDGLVATVRGAGGGTWAHWHLALAYGRSLSTAFHLWCNTVVRAAMEKPENRLTRKGAPWRSQLVQSLQELHRRFDILDRHAADLMFLQLSAQDLLLGRRRDFSKWSQATIIRAVRNEPFDGRCPCCGGTSVLDAAGRPAGGAEFDHFFHRGLNRPEHGWLICPHCHAELTHGGYLARFARVPAFRGFQAAVLAQRPRPQLRLAAPKAPSNLVTLPSP</sequence>